<sequence length="301" mass="33501">MRVILSILLWLPISAQAESIIILLSDTQQIYRDMAAVIEPGHPQQTRTVLLDEFIQSGMDSNAHTLVAIGTRACESGIQFNPAQYRVICTFLPSQTFEQLVTHHIDAIINQQSVTAVFMDQPLQRQIDLARLIAPNARTLGTVFGNTSVYQQEAFERLAHTAGFAPQHAFLDERQNPVQILTPLIQRSDIFLSLPDSASFNRNVTRWSLYITLRNRVPLIGFSASYAEAGAVVSLYSTVQQLAEQTNEVIRIVEQGGELPAPAYPSAFTININRSAARTLRMELPESETLAQQLKQRGDGQ</sequence>
<dbReference type="Pfam" id="PF04392">
    <property type="entry name" value="ABC_sub_bind"/>
    <property type="match status" value="1"/>
</dbReference>
<dbReference type="STRING" id="267850.ADINL_1934"/>
<comment type="caution">
    <text evidence="1">The sequence shown here is derived from an EMBL/GenBank/DDBJ whole genome shotgun (WGS) entry which is preliminary data.</text>
</comment>
<keyword evidence="2" id="KW-1185">Reference proteome</keyword>
<dbReference type="AlphaFoldDB" id="A0A063Y4F7"/>
<dbReference type="EMBL" id="JMSZ01000028">
    <property type="protein sequence ID" value="KDE39656.1"/>
    <property type="molecule type" value="Genomic_DNA"/>
</dbReference>
<organism evidence="1 2">
    <name type="scientific">Nitrincola lacisaponensis</name>
    <dbReference type="NCBI Taxonomy" id="267850"/>
    <lineage>
        <taxon>Bacteria</taxon>
        <taxon>Pseudomonadati</taxon>
        <taxon>Pseudomonadota</taxon>
        <taxon>Gammaproteobacteria</taxon>
        <taxon>Oceanospirillales</taxon>
        <taxon>Oceanospirillaceae</taxon>
        <taxon>Nitrincola</taxon>
    </lineage>
</organism>
<reference evidence="1 2" key="1">
    <citation type="journal article" date="2005" name="Int. J. Syst. Evol. Microbiol.">
        <title>Nitrincola lacisaponensis gen. nov., sp. nov., a novel alkaliphilic bacterium isolated from an alkaline, saline lake.</title>
        <authorList>
            <person name="Dimitriu P.A."/>
            <person name="Shukla S.K."/>
            <person name="Conradt J."/>
            <person name="Marquez M.C."/>
            <person name="Ventosa A."/>
            <person name="Maglia A."/>
            <person name="Peyton B.M."/>
            <person name="Pinkart H.C."/>
            <person name="Mormile M.R."/>
        </authorList>
    </citation>
    <scope>NUCLEOTIDE SEQUENCE [LARGE SCALE GENOMIC DNA]</scope>
    <source>
        <strain evidence="1 2">4CA</strain>
    </source>
</reference>
<dbReference type="PANTHER" id="PTHR35271">
    <property type="entry name" value="ABC TRANSPORTER, SUBSTRATE-BINDING LIPOPROTEIN-RELATED"/>
    <property type="match status" value="1"/>
</dbReference>
<dbReference type="RefSeq" id="WP_036547067.1">
    <property type="nucleotide sequence ID" value="NZ_JMSZ01000028.1"/>
</dbReference>
<dbReference type="Gene3D" id="3.40.50.2300">
    <property type="match status" value="1"/>
</dbReference>
<dbReference type="InterPro" id="IPR007487">
    <property type="entry name" value="ABC_transpt-TYRBP-like"/>
</dbReference>
<proteinExistence type="predicted"/>
<evidence type="ECO:0000313" key="1">
    <source>
        <dbReference type="EMBL" id="KDE39656.1"/>
    </source>
</evidence>
<evidence type="ECO:0000313" key="2">
    <source>
        <dbReference type="Proteomes" id="UP000027318"/>
    </source>
</evidence>
<evidence type="ECO:0008006" key="3">
    <source>
        <dbReference type="Google" id="ProtNLM"/>
    </source>
</evidence>
<dbReference type="OrthoDB" id="9178917at2"/>
<name>A0A063Y4F7_9GAMM</name>
<protein>
    <recommendedName>
        <fullName evidence="3">ABC transporter substrate-binding protein</fullName>
    </recommendedName>
</protein>
<gene>
    <name evidence="1" type="ORF">ADINL_1934</name>
</gene>
<dbReference type="PANTHER" id="PTHR35271:SF1">
    <property type="entry name" value="ABC TRANSPORTER, SUBSTRATE-BINDING LIPOPROTEIN"/>
    <property type="match status" value="1"/>
</dbReference>
<accession>A0A063Y4F7</accession>
<dbReference type="Proteomes" id="UP000027318">
    <property type="component" value="Unassembled WGS sequence"/>
</dbReference>